<keyword evidence="2" id="KW-1185">Reference proteome</keyword>
<accession>A0A7J6LSK9</accession>
<reference evidence="1 2" key="1">
    <citation type="submission" date="2020-04" db="EMBL/GenBank/DDBJ databases">
        <title>Perkinsus chesapeaki whole genome sequence.</title>
        <authorList>
            <person name="Bogema D.R."/>
        </authorList>
    </citation>
    <scope>NUCLEOTIDE SEQUENCE [LARGE SCALE GENOMIC DNA]</scope>
    <source>
        <strain evidence="1">ATCC PRA-425</strain>
    </source>
</reference>
<proteinExistence type="predicted"/>
<sequence>MMDHWNHARGYDRDHSSSWRTWPFFTEKAVNLAGDDAASTPSDSPTCTGSSNSGLYSPTFSPHKWQNGAASSFANLKAQRSPEVQNAGKGRSFVNDRLGGANFTGLDESGLDRYGFLAEDEVIDERRSKRAGEGLEELEAYLAKQREHLAAAISAEWITTSTSPERKLKMESACHELVRRSFEEVHAAAEVKPAN</sequence>
<protein>
    <submittedName>
        <fullName evidence="1">Uncharacterized protein</fullName>
    </submittedName>
</protein>
<comment type="caution">
    <text evidence="1">The sequence shown here is derived from an EMBL/GenBank/DDBJ whole genome shotgun (WGS) entry which is preliminary data.</text>
</comment>
<evidence type="ECO:0000313" key="2">
    <source>
        <dbReference type="Proteomes" id="UP000591131"/>
    </source>
</evidence>
<dbReference type="AlphaFoldDB" id="A0A7J6LSK9"/>
<gene>
    <name evidence="1" type="ORF">FOL47_006360</name>
</gene>
<evidence type="ECO:0000313" key="1">
    <source>
        <dbReference type="EMBL" id="KAF4662213.1"/>
    </source>
</evidence>
<dbReference type="EMBL" id="JAAPAO010000353">
    <property type="protein sequence ID" value="KAF4662213.1"/>
    <property type="molecule type" value="Genomic_DNA"/>
</dbReference>
<name>A0A7J6LSK9_PERCH</name>
<organism evidence="1 2">
    <name type="scientific">Perkinsus chesapeaki</name>
    <name type="common">Clam parasite</name>
    <name type="synonym">Perkinsus andrewsi</name>
    <dbReference type="NCBI Taxonomy" id="330153"/>
    <lineage>
        <taxon>Eukaryota</taxon>
        <taxon>Sar</taxon>
        <taxon>Alveolata</taxon>
        <taxon>Perkinsozoa</taxon>
        <taxon>Perkinsea</taxon>
        <taxon>Perkinsida</taxon>
        <taxon>Perkinsidae</taxon>
        <taxon>Perkinsus</taxon>
    </lineage>
</organism>
<dbReference type="Proteomes" id="UP000591131">
    <property type="component" value="Unassembled WGS sequence"/>
</dbReference>